<dbReference type="EMBL" id="CEKZ01000003">
    <property type="protein sequence ID" value="CEQ03269.1"/>
    <property type="molecule type" value="Genomic_DNA"/>
</dbReference>
<organism evidence="1 2">
    <name type="scientific">Paraclostridium sordellii</name>
    <name type="common">Clostridium sordellii</name>
    <dbReference type="NCBI Taxonomy" id="1505"/>
    <lineage>
        <taxon>Bacteria</taxon>
        <taxon>Bacillati</taxon>
        <taxon>Bacillota</taxon>
        <taxon>Clostridia</taxon>
        <taxon>Peptostreptococcales</taxon>
        <taxon>Peptostreptococcaceae</taxon>
        <taxon>Paraclostridium</taxon>
    </lineage>
</organism>
<evidence type="ECO:0000313" key="1">
    <source>
        <dbReference type="EMBL" id="CEQ03269.1"/>
    </source>
</evidence>
<reference evidence="2" key="1">
    <citation type="submission" date="2015-01" db="EMBL/GenBank/DDBJ databases">
        <authorList>
            <person name="Aslett M.A."/>
            <person name="De Silva N."/>
        </authorList>
    </citation>
    <scope>NUCLEOTIDE SEQUENCE [LARGE SCALE GENOMIC DNA]</scope>
    <source>
        <strain evidence="2">R28058</strain>
    </source>
</reference>
<dbReference type="AlphaFoldDB" id="A0A0C7G4G8"/>
<name>A0A0C7G4G8_PARSO</name>
<accession>A0A0C7G4G8</accession>
<sequence length="36" mass="4358">MIINISNPAKYELNKMFNEYKLSNKFFRVYIKELSA</sequence>
<proteinExistence type="predicted"/>
<protein>
    <submittedName>
        <fullName evidence="1">Uncharacterized protein</fullName>
    </submittedName>
</protein>
<gene>
    <name evidence="1" type="ORF">R28058_10021</name>
</gene>
<dbReference type="Proteomes" id="UP000049127">
    <property type="component" value="Unassembled WGS sequence"/>
</dbReference>
<evidence type="ECO:0000313" key="2">
    <source>
        <dbReference type="Proteomes" id="UP000049127"/>
    </source>
</evidence>